<dbReference type="AlphaFoldDB" id="A0A0E0F0Z4"/>
<reference evidence="2" key="2">
    <citation type="submission" date="2018-05" db="EMBL/GenBank/DDBJ databases">
        <title>OmerRS3 (Oryza meridionalis Reference Sequence Version 3).</title>
        <authorList>
            <person name="Zhang J."/>
            <person name="Kudrna D."/>
            <person name="Lee S."/>
            <person name="Talag J."/>
            <person name="Welchert J."/>
            <person name="Wing R.A."/>
        </authorList>
    </citation>
    <scope>NUCLEOTIDE SEQUENCE [LARGE SCALE GENOMIC DNA]</scope>
    <source>
        <strain evidence="2">cv. OR44</strain>
    </source>
</reference>
<accession>A0A0E0F0Z4</accession>
<protein>
    <submittedName>
        <fullName evidence="2">Uncharacterized protein</fullName>
    </submittedName>
</protein>
<dbReference type="HOGENOM" id="CLU_1573124_0_0_1"/>
<proteinExistence type="predicted"/>
<dbReference type="EnsemblPlants" id="OMERI10G14910.1">
    <property type="protein sequence ID" value="OMERI10G14910.1"/>
    <property type="gene ID" value="OMERI10G14910"/>
</dbReference>
<dbReference type="PANTHER" id="PTHR46701">
    <property type="entry name" value="GLYCOSYLTRANSFERASE-LIKE KOBITO 1"/>
    <property type="match status" value="1"/>
</dbReference>
<dbReference type="STRING" id="40149.A0A0E0F0Z4"/>
<name>A0A0E0F0Z4_9ORYZ</name>
<evidence type="ECO:0000313" key="3">
    <source>
        <dbReference type="Proteomes" id="UP000008021"/>
    </source>
</evidence>
<dbReference type="Gramene" id="OMERI10G14910.1">
    <property type="protein sequence ID" value="OMERI10G14910.1"/>
    <property type="gene ID" value="OMERI10G14910"/>
</dbReference>
<sequence length="170" mass="19101">MAQLCEEPKVFNNLFEAFTFFLKLESLCLRESLLLHYDGNNTAIAASWYNERVVWNDKRLNLKLLRKGVLTRIYTPMAIVQGLRESGVFTSSIAAAQSLVNDKVSLKENNVQNKNHTKLEKVSRKFIRANSQASARKILHAVEPASHDSNVSAVPPLSPPSLDNHLLELS</sequence>
<keyword evidence="3" id="KW-1185">Reference proteome</keyword>
<evidence type="ECO:0000256" key="1">
    <source>
        <dbReference type="SAM" id="MobiDB-lite"/>
    </source>
</evidence>
<reference evidence="2" key="1">
    <citation type="submission" date="2015-04" db="UniProtKB">
        <authorList>
            <consortium name="EnsemblPlants"/>
        </authorList>
    </citation>
    <scope>IDENTIFICATION</scope>
</reference>
<evidence type="ECO:0000313" key="2">
    <source>
        <dbReference type="EnsemblPlants" id="OMERI10G14910.1"/>
    </source>
</evidence>
<feature type="region of interest" description="Disordered" evidence="1">
    <location>
        <begin position="147"/>
        <end position="170"/>
    </location>
</feature>
<dbReference type="PANTHER" id="PTHR46701:SF7">
    <property type="entry name" value="GLYCOSYLTRANSFERASE-LIKE KOBITO 1"/>
    <property type="match status" value="1"/>
</dbReference>
<dbReference type="GO" id="GO:0030244">
    <property type="term" value="P:cellulose biosynthetic process"/>
    <property type="evidence" value="ECO:0007669"/>
    <property type="project" value="InterPro"/>
</dbReference>
<dbReference type="InterPro" id="IPR044224">
    <property type="entry name" value="KOBITO1-like"/>
</dbReference>
<dbReference type="GO" id="GO:0009737">
    <property type="term" value="P:response to abscisic acid"/>
    <property type="evidence" value="ECO:0007669"/>
    <property type="project" value="InterPro"/>
</dbReference>
<organism evidence="2">
    <name type="scientific">Oryza meridionalis</name>
    <dbReference type="NCBI Taxonomy" id="40149"/>
    <lineage>
        <taxon>Eukaryota</taxon>
        <taxon>Viridiplantae</taxon>
        <taxon>Streptophyta</taxon>
        <taxon>Embryophyta</taxon>
        <taxon>Tracheophyta</taxon>
        <taxon>Spermatophyta</taxon>
        <taxon>Magnoliopsida</taxon>
        <taxon>Liliopsida</taxon>
        <taxon>Poales</taxon>
        <taxon>Poaceae</taxon>
        <taxon>BOP clade</taxon>
        <taxon>Oryzoideae</taxon>
        <taxon>Oryzeae</taxon>
        <taxon>Oryzinae</taxon>
        <taxon>Oryza</taxon>
    </lineage>
</organism>
<dbReference type="Proteomes" id="UP000008021">
    <property type="component" value="Chromosome 10"/>
</dbReference>